<feature type="binding site" evidence="5">
    <location>
        <begin position="8"/>
        <end position="14"/>
    </location>
    <ligand>
        <name>NADP(+)</name>
        <dbReference type="ChEBI" id="CHEBI:58349"/>
    </ligand>
</feature>
<gene>
    <name evidence="5" type="primary">fcl</name>
    <name evidence="7" type="ORF">IT41_03415</name>
    <name evidence="8" type="ORF">SAMN04487972_10469</name>
</gene>
<dbReference type="CDD" id="cd05239">
    <property type="entry name" value="GDP_FS_SDR_e"/>
    <property type="match status" value="1"/>
</dbReference>
<dbReference type="GO" id="GO:0016853">
    <property type="term" value="F:isomerase activity"/>
    <property type="evidence" value="ECO:0007669"/>
    <property type="project" value="UniProtKB-KW"/>
</dbReference>
<dbReference type="EMBL" id="JRKN01000003">
    <property type="protein sequence ID" value="KGJ06221.1"/>
    <property type="molecule type" value="Genomic_DNA"/>
</dbReference>
<dbReference type="RefSeq" id="WP_036738756.1">
    <property type="nucleotide sequence ID" value="NZ_FOJO01000004.1"/>
</dbReference>
<comment type="catalytic activity">
    <reaction evidence="5">
        <text>GDP-beta-L-fucose + NADP(+) = GDP-4-dehydro-alpha-D-rhamnose + NADPH + H(+)</text>
        <dbReference type="Rhea" id="RHEA:18885"/>
        <dbReference type="ChEBI" id="CHEBI:15378"/>
        <dbReference type="ChEBI" id="CHEBI:57273"/>
        <dbReference type="ChEBI" id="CHEBI:57783"/>
        <dbReference type="ChEBI" id="CHEBI:57964"/>
        <dbReference type="ChEBI" id="CHEBI:58349"/>
        <dbReference type="EC" id="1.1.1.271"/>
    </reaction>
</comment>
<evidence type="ECO:0000256" key="3">
    <source>
        <dbReference type="ARBA" id="ARBA00023002"/>
    </source>
</evidence>
<feature type="binding site" evidence="5">
    <location>
        <position position="200"/>
    </location>
    <ligand>
        <name>substrate</name>
    </ligand>
</feature>
<evidence type="ECO:0000256" key="2">
    <source>
        <dbReference type="ARBA" id="ARBA00022857"/>
    </source>
</evidence>
<evidence type="ECO:0000256" key="1">
    <source>
        <dbReference type="ARBA" id="ARBA00005959"/>
    </source>
</evidence>
<dbReference type="PANTHER" id="PTHR43238:SF1">
    <property type="entry name" value="GDP-L-FUCOSE SYNTHASE"/>
    <property type="match status" value="1"/>
</dbReference>
<sequence>MARLFITGGHGMVGRNLRAHPGIAAWQVLAPARSELDLCDDRAVRDYLARHRPDAVVHAAGLVGGIQANLAQPVRFLAENARIGLTLIEACREAGVPVLINLGSICVYPRDLGRGLSEDHILTGRLEPSNEGYALAKIMAMRLVEYARREDPALLWRTLIPCNLYGPHDKFDPARSHLIPAIIHKLHRAKLAGADTVEIWGDGQARREFMFAPDLAGAILRAAADPASLPPLMNIGPGHDHSIDEYYRIAAEVIGWRGRFIHDPAKPVGMRQKLLDISRQREWGWAPTTGLRDGLAATYAHYREVAA</sequence>
<reference evidence="7 9" key="2">
    <citation type="submission" date="2014-10" db="EMBL/GenBank/DDBJ databases">
        <title>Paracoccus sanguinis sp. nov., isolated from clinical specimens of New York State patients.</title>
        <authorList>
            <person name="Mingle L.A."/>
            <person name="Cole J.A."/>
            <person name="Lapierre P."/>
            <person name="Musser K.A."/>
        </authorList>
    </citation>
    <scope>NUCLEOTIDE SEQUENCE [LARGE SCALE GENOMIC DNA]</scope>
    <source>
        <strain evidence="7 9">JCM 14014</strain>
    </source>
</reference>
<reference evidence="7 9" key="1">
    <citation type="submission" date="2014-09" db="EMBL/GenBank/DDBJ databases">
        <authorList>
            <person name="McGinnis J.M."/>
            <person name="Wolfgang W.J."/>
        </authorList>
    </citation>
    <scope>NUCLEOTIDE SEQUENCE [LARGE SCALE GENOMIC DNA]</scope>
    <source>
        <strain evidence="7 9">JCM 14014</strain>
    </source>
</reference>
<keyword evidence="3 5" id="KW-0560">Oxidoreductase</keyword>
<evidence type="ECO:0000313" key="7">
    <source>
        <dbReference type="EMBL" id="KGJ06221.1"/>
    </source>
</evidence>
<feature type="domain" description="NAD-dependent epimerase/dehydratase" evidence="6">
    <location>
        <begin position="5"/>
        <end position="236"/>
    </location>
</feature>
<feature type="site" description="Important for catalytic activity" evidence="5">
    <location>
        <position position="104"/>
    </location>
</feature>
<dbReference type="InterPro" id="IPR036291">
    <property type="entry name" value="NAD(P)-bd_dom_sf"/>
</dbReference>
<dbReference type="GO" id="GO:0042351">
    <property type="term" value="P:'de novo' GDP-L-fucose biosynthetic process"/>
    <property type="evidence" value="ECO:0007669"/>
    <property type="project" value="UniProtKB-UniRule"/>
</dbReference>
<evidence type="ECO:0000256" key="5">
    <source>
        <dbReference type="HAMAP-Rule" id="MF_00956"/>
    </source>
</evidence>
<evidence type="ECO:0000259" key="6">
    <source>
        <dbReference type="Pfam" id="PF01370"/>
    </source>
</evidence>
<evidence type="ECO:0000313" key="10">
    <source>
        <dbReference type="Proteomes" id="UP000182312"/>
    </source>
</evidence>
<dbReference type="GO" id="GO:0070401">
    <property type="term" value="F:NADP+ binding"/>
    <property type="evidence" value="ECO:0007669"/>
    <property type="project" value="UniProtKB-UniRule"/>
</dbReference>
<dbReference type="EC" id="1.1.1.271" evidence="5"/>
<dbReference type="OrthoDB" id="9811425at2"/>
<comment type="similarity">
    <text evidence="1 5">Belongs to the NAD(P)-dependent epimerase/dehydratase family. Fucose synthase subfamily.</text>
</comment>
<dbReference type="HAMAP" id="MF_00956">
    <property type="entry name" value="GDP_fucose_synth"/>
    <property type="match status" value="1"/>
</dbReference>
<feature type="active site" description="Proton donor/acceptor" evidence="5">
    <location>
        <position position="133"/>
    </location>
</feature>
<evidence type="ECO:0000313" key="9">
    <source>
        <dbReference type="Proteomes" id="UP000029846"/>
    </source>
</evidence>
<dbReference type="Proteomes" id="UP000182312">
    <property type="component" value="Unassembled WGS sequence"/>
</dbReference>
<dbReference type="UniPathway" id="UPA00128">
    <property type="reaction ID" value="UER00191"/>
</dbReference>
<evidence type="ECO:0000256" key="4">
    <source>
        <dbReference type="ARBA" id="ARBA00023235"/>
    </source>
</evidence>
<comment type="function">
    <text evidence="5">Catalyzes the two-step NADP-dependent conversion of GDP-4-dehydro-6-deoxy-D-mannose to GDP-fucose, involving an epimerase and a reductase reaction.</text>
</comment>
<comment type="caution">
    <text evidence="5">Lacks conserved residue(s) required for the propagation of feature annotation.</text>
</comment>
<feature type="binding site" evidence="5">
    <location>
        <position position="207"/>
    </location>
    <ligand>
        <name>substrate</name>
    </ligand>
</feature>
<dbReference type="AlphaFoldDB" id="A0A099F7H2"/>
<proteinExistence type="inferred from homology"/>
<protein>
    <recommendedName>
        <fullName evidence="5">GDP-L-fucose synthase</fullName>
        <ecNumber evidence="5">1.1.1.271</ecNumber>
    </recommendedName>
    <alternativeName>
        <fullName evidence="5">GDP-4-keto-6-deoxy-D-mannose-3,5-epimerase-4-reductase</fullName>
    </alternativeName>
</protein>
<dbReference type="Gene3D" id="3.90.25.10">
    <property type="entry name" value="UDP-galactose 4-epimerase, domain 1"/>
    <property type="match status" value="1"/>
</dbReference>
<feature type="binding site" evidence="5">
    <location>
        <position position="177"/>
    </location>
    <ligand>
        <name>NADP(+)</name>
        <dbReference type="ChEBI" id="CHEBI:58349"/>
    </ligand>
</feature>
<organism evidence="7 9">
    <name type="scientific">Paracoccus halophilus</name>
    <dbReference type="NCBI Taxonomy" id="376733"/>
    <lineage>
        <taxon>Bacteria</taxon>
        <taxon>Pseudomonadati</taxon>
        <taxon>Pseudomonadota</taxon>
        <taxon>Alphaproteobacteria</taxon>
        <taxon>Rhodobacterales</taxon>
        <taxon>Paracoccaceae</taxon>
        <taxon>Paracoccus</taxon>
    </lineage>
</organism>
<keyword evidence="5" id="KW-0511">Multifunctional enzyme</keyword>
<keyword evidence="9" id="KW-1185">Reference proteome</keyword>
<dbReference type="Pfam" id="PF01370">
    <property type="entry name" value="Epimerase"/>
    <property type="match status" value="1"/>
</dbReference>
<keyword evidence="2 5" id="KW-0521">NADP</keyword>
<dbReference type="EMBL" id="FOJO01000004">
    <property type="protein sequence ID" value="SFA45662.1"/>
    <property type="molecule type" value="Genomic_DNA"/>
</dbReference>
<dbReference type="InterPro" id="IPR028614">
    <property type="entry name" value="GDP_fucose/colitose_synth"/>
</dbReference>
<dbReference type="Gene3D" id="3.40.50.720">
    <property type="entry name" value="NAD(P)-binding Rossmann-like Domain"/>
    <property type="match status" value="1"/>
</dbReference>
<dbReference type="InterPro" id="IPR001509">
    <property type="entry name" value="Epimerase_deHydtase"/>
</dbReference>
<feature type="binding site" evidence="5">
    <location>
        <position position="137"/>
    </location>
    <ligand>
        <name>NADP(+)</name>
        <dbReference type="ChEBI" id="CHEBI:58349"/>
    </ligand>
</feature>
<feature type="binding site" evidence="5">
    <location>
        <begin position="161"/>
        <end position="164"/>
    </location>
    <ligand>
        <name>NADP(+)</name>
        <dbReference type="ChEBI" id="CHEBI:58349"/>
    </ligand>
</feature>
<feature type="site" description="Important for catalytic activity" evidence="5">
    <location>
        <position position="106"/>
    </location>
</feature>
<evidence type="ECO:0000313" key="8">
    <source>
        <dbReference type="EMBL" id="SFA45662.1"/>
    </source>
</evidence>
<name>A0A099F7H2_9RHOB</name>
<dbReference type="SUPFAM" id="SSF51735">
    <property type="entry name" value="NAD(P)-binding Rossmann-fold domains"/>
    <property type="match status" value="1"/>
</dbReference>
<dbReference type="GO" id="GO:0050577">
    <property type="term" value="F:GDP-L-fucose synthase activity"/>
    <property type="evidence" value="ECO:0007669"/>
    <property type="project" value="UniProtKB-UniRule"/>
</dbReference>
<feature type="binding site" evidence="5">
    <location>
        <position position="185"/>
    </location>
    <ligand>
        <name>substrate</name>
    </ligand>
</feature>
<keyword evidence="4 5" id="KW-0413">Isomerase</keyword>
<reference evidence="8 10" key="3">
    <citation type="submission" date="2016-10" db="EMBL/GenBank/DDBJ databases">
        <authorList>
            <person name="de Groot N.N."/>
        </authorList>
    </citation>
    <scope>NUCLEOTIDE SEQUENCE [LARGE SCALE GENOMIC DNA]</scope>
    <source>
        <strain evidence="8 10">CGMCC 1.6117</strain>
    </source>
</reference>
<dbReference type="PANTHER" id="PTHR43238">
    <property type="entry name" value="GDP-L-FUCOSE SYNTHASE"/>
    <property type="match status" value="1"/>
</dbReference>
<dbReference type="eggNOG" id="COG0451">
    <property type="taxonomic scope" value="Bacteria"/>
</dbReference>
<dbReference type="Proteomes" id="UP000029846">
    <property type="component" value="Unassembled WGS sequence"/>
</dbReference>
<accession>A0A099F7H2</accession>
<comment type="pathway">
    <text evidence="5">Nucleotide-sugar biosynthesis; GDP-L-fucose biosynthesis via de novo pathway; GDP-L-fucose from GDP-alpha-D-mannose: step 2/2.</text>
</comment>
<dbReference type="STRING" id="376733.SAMN04487972_10469"/>